<sequence length="192" mass="21843">MGIRLFGLTKKELKRLAYQLAVQNDCRHPFNEQTEMARQDWTQRFMRRHPELSLMKSEATSGARAMGFNRVAVAQFFTLLNQVIVDKQITGERIYNCDEAGITVIPKQHSRSIANRGQRQVGLLTSAERGNTVTAEVCCSAAENFKPPMLILFGKKNQQKFQLGLPPGGWAAVNDLWMDDRTSVFDMVWKVH</sequence>
<dbReference type="Proteomes" id="UP000019118">
    <property type="component" value="Unassembled WGS sequence"/>
</dbReference>
<evidence type="ECO:0000313" key="1">
    <source>
        <dbReference type="EnsemblMetazoa" id="XP_019756911.1"/>
    </source>
</evidence>
<keyword evidence="2" id="KW-1185">Reference proteome</keyword>
<reference evidence="2" key="1">
    <citation type="journal article" date="2013" name="Genome Biol.">
        <title>Draft genome of the mountain pine beetle, Dendroctonus ponderosae Hopkins, a major forest pest.</title>
        <authorList>
            <person name="Keeling C.I."/>
            <person name="Yuen M.M."/>
            <person name="Liao N.Y."/>
            <person name="Docking T.R."/>
            <person name="Chan S.K."/>
            <person name="Taylor G.A."/>
            <person name="Palmquist D.L."/>
            <person name="Jackman S.D."/>
            <person name="Nguyen A."/>
            <person name="Li M."/>
            <person name="Henderson H."/>
            <person name="Janes J.K."/>
            <person name="Zhao Y."/>
            <person name="Pandoh P."/>
            <person name="Moore R."/>
            <person name="Sperling F.A."/>
            <person name="Huber D.P."/>
            <person name="Birol I."/>
            <person name="Jones S.J."/>
            <person name="Bohlmann J."/>
        </authorList>
    </citation>
    <scope>NUCLEOTIDE SEQUENCE</scope>
</reference>
<protein>
    <recommendedName>
        <fullName evidence="3">HTH CENPB-type domain-containing protein</fullName>
    </recommendedName>
</protein>
<accession>A0AAR5P8E0</accession>
<reference evidence="1" key="2">
    <citation type="submission" date="2024-08" db="UniProtKB">
        <authorList>
            <consortium name="EnsemblMetazoa"/>
        </authorList>
    </citation>
    <scope>IDENTIFICATION</scope>
</reference>
<name>A0AAR5P8E0_DENPD</name>
<proteinExistence type="predicted"/>
<evidence type="ECO:0000313" key="2">
    <source>
        <dbReference type="Proteomes" id="UP000019118"/>
    </source>
</evidence>
<dbReference type="EnsemblMetazoa" id="XM_019901352.1">
    <property type="protein sequence ID" value="XP_019756911.1"/>
    <property type="gene ID" value="LOC109535442"/>
</dbReference>
<evidence type="ECO:0008006" key="3">
    <source>
        <dbReference type="Google" id="ProtNLM"/>
    </source>
</evidence>
<dbReference type="AlphaFoldDB" id="A0AAR5P8E0"/>
<organism evidence="1 2">
    <name type="scientific">Dendroctonus ponderosae</name>
    <name type="common">Mountain pine beetle</name>
    <dbReference type="NCBI Taxonomy" id="77166"/>
    <lineage>
        <taxon>Eukaryota</taxon>
        <taxon>Metazoa</taxon>
        <taxon>Ecdysozoa</taxon>
        <taxon>Arthropoda</taxon>
        <taxon>Hexapoda</taxon>
        <taxon>Insecta</taxon>
        <taxon>Pterygota</taxon>
        <taxon>Neoptera</taxon>
        <taxon>Endopterygota</taxon>
        <taxon>Coleoptera</taxon>
        <taxon>Polyphaga</taxon>
        <taxon>Cucujiformia</taxon>
        <taxon>Curculionidae</taxon>
        <taxon>Scolytinae</taxon>
        <taxon>Dendroctonus</taxon>
    </lineage>
</organism>